<evidence type="ECO:0000313" key="1">
    <source>
        <dbReference type="EMBL" id="EYB85187.1"/>
    </source>
</evidence>
<gene>
    <name evidence="1" type="primary">Acey_s0303.g1899</name>
    <name evidence="1" type="synonym">Acey-F37E3.3</name>
    <name evidence="1" type="ORF">Y032_0303g1899</name>
</gene>
<accession>A0A016S4B4</accession>
<evidence type="ECO:0008006" key="3">
    <source>
        <dbReference type="Google" id="ProtNLM"/>
    </source>
</evidence>
<name>A0A016S4B4_9BILA</name>
<dbReference type="SUPFAM" id="SSF56112">
    <property type="entry name" value="Protein kinase-like (PK-like)"/>
    <property type="match status" value="1"/>
</dbReference>
<evidence type="ECO:0000313" key="2">
    <source>
        <dbReference type="Proteomes" id="UP000024635"/>
    </source>
</evidence>
<dbReference type="Gene3D" id="1.10.510.10">
    <property type="entry name" value="Transferase(Phosphotransferase) domain 1"/>
    <property type="match status" value="1"/>
</dbReference>
<dbReference type="EMBL" id="JARK01001639">
    <property type="protein sequence ID" value="EYB85187.1"/>
    <property type="molecule type" value="Genomic_DNA"/>
</dbReference>
<dbReference type="InterPro" id="IPR011009">
    <property type="entry name" value="Kinase-like_dom_sf"/>
</dbReference>
<dbReference type="AlphaFoldDB" id="A0A016S4B4"/>
<protein>
    <recommendedName>
        <fullName evidence="3">Protein kinase domain-containing protein</fullName>
    </recommendedName>
</protein>
<reference evidence="2" key="1">
    <citation type="journal article" date="2015" name="Nat. Genet.">
        <title>The genome and transcriptome of the zoonotic hookworm Ancylostoma ceylanicum identify infection-specific gene families.</title>
        <authorList>
            <person name="Schwarz E.M."/>
            <person name="Hu Y."/>
            <person name="Antoshechkin I."/>
            <person name="Miller M.M."/>
            <person name="Sternberg P.W."/>
            <person name="Aroian R.V."/>
        </authorList>
    </citation>
    <scope>NUCLEOTIDE SEQUENCE</scope>
    <source>
        <strain evidence="2">HY135</strain>
    </source>
</reference>
<comment type="caution">
    <text evidence="1">The sequence shown here is derived from an EMBL/GenBank/DDBJ whole genome shotgun (WGS) entry which is preliminary data.</text>
</comment>
<keyword evidence="2" id="KW-1185">Reference proteome</keyword>
<dbReference type="Proteomes" id="UP000024635">
    <property type="component" value="Unassembled WGS sequence"/>
</dbReference>
<organism evidence="1 2">
    <name type="scientific">Ancylostoma ceylanicum</name>
    <dbReference type="NCBI Taxonomy" id="53326"/>
    <lineage>
        <taxon>Eukaryota</taxon>
        <taxon>Metazoa</taxon>
        <taxon>Ecdysozoa</taxon>
        <taxon>Nematoda</taxon>
        <taxon>Chromadorea</taxon>
        <taxon>Rhabditida</taxon>
        <taxon>Rhabditina</taxon>
        <taxon>Rhabditomorpha</taxon>
        <taxon>Strongyloidea</taxon>
        <taxon>Ancylostomatidae</taxon>
        <taxon>Ancylostomatinae</taxon>
        <taxon>Ancylostoma</taxon>
    </lineage>
</organism>
<sequence>MLATVASEVAEKRRADAELDADLLTMNVNKVCLGEIPSDFVSFILERPGDFCISTNALNSYVFSIKSDEHKTFHLTLEKLRKGYRIRGMLFATGATIGELIYNIRDSSLDVLSGVLRCRAYPRRLITKEVLPCFRIYSDECIISKRLSYEDVDFRYFRGNIFINQEFTDVILKENKRLTDANWKMHMYDELRVSYLAKELHLPVRIIIGLIRANNGYIIYDSNPGCDFARFMEENGDRMDCGLKIKLCRALASVMSGLFNADIYCGAVKMENFHVYYVAQRGLRKRLRKSSLFIFPEQLSQLRPVESGDFTRMAPEVTWTRILTPEAGVYSMGLVLRAVLESGVRPSSKDPNFEMLTRVEALIQKCTHSKPSERPSVHGIFIELDAITKHLKQTKYQFWQPL</sequence>
<proteinExistence type="predicted"/>
<dbReference type="OrthoDB" id="5794369at2759"/>
<dbReference type="STRING" id="53326.A0A016S4B4"/>